<feature type="region of interest" description="Disordered" evidence="1">
    <location>
        <begin position="67"/>
        <end position="94"/>
    </location>
</feature>
<evidence type="ECO:0000313" key="3">
    <source>
        <dbReference type="Proteomes" id="UP000836841"/>
    </source>
</evidence>
<feature type="region of interest" description="Disordered" evidence="1">
    <location>
        <begin position="125"/>
        <end position="169"/>
    </location>
</feature>
<reference evidence="2 3" key="1">
    <citation type="submission" date="2022-03" db="EMBL/GenBank/DDBJ databases">
        <authorList>
            <person name="Nunn A."/>
            <person name="Chopra R."/>
            <person name="Nunn A."/>
            <person name="Contreras Garrido A."/>
        </authorList>
    </citation>
    <scope>NUCLEOTIDE SEQUENCE [LARGE SCALE GENOMIC DNA]</scope>
</reference>
<proteinExistence type="predicted"/>
<protein>
    <submittedName>
        <fullName evidence="2">Uncharacterized protein</fullName>
    </submittedName>
</protein>
<gene>
    <name evidence="2" type="ORF">TAV2_LOCUS9484</name>
</gene>
<dbReference type="AlphaFoldDB" id="A0AAU9S511"/>
<dbReference type="EMBL" id="OU466859">
    <property type="protein sequence ID" value="CAH2054580.1"/>
    <property type="molecule type" value="Genomic_DNA"/>
</dbReference>
<feature type="compositionally biased region" description="Basic and acidic residues" evidence="1">
    <location>
        <begin position="125"/>
        <end position="143"/>
    </location>
</feature>
<dbReference type="Proteomes" id="UP000836841">
    <property type="component" value="Chromosome 3"/>
</dbReference>
<accession>A0AAU9S511</accession>
<feature type="compositionally biased region" description="Basic and acidic residues" evidence="1">
    <location>
        <begin position="155"/>
        <end position="166"/>
    </location>
</feature>
<evidence type="ECO:0000313" key="2">
    <source>
        <dbReference type="EMBL" id="CAH2054580.1"/>
    </source>
</evidence>
<dbReference type="PANTHER" id="PTHR34194:SF29">
    <property type="entry name" value="F17A17.7 PROTEIN"/>
    <property type="match status" value="1"/>
</dbReference>
<name>A0AAU9S511_THLAR</name>
<evidence type="ECO:0000256" key="1">
    <source>
        <dbReference type="SAM" id="MobiDB-lite"/>
    </source>
</evidence>
<keyword evidence="3" id="KW-1185">Reference proteome</keyword>
<organism evidence="2 3">
    <name type="scientific">Thlaspi arvense</name>
    <name type="common">Field penny-cress</name>
    <dbReference type="NCBI Taxonomy" id="13288"/>
    <lineage>
        <taxon>Eukaryota</taxon>
        <taxon>Viridiplantae</taxon>
        <taxon>Streptophyta</taxon>
        <taxon>Embryophyta</taxon>
        <taxon>Tracheophyta</taxon>
        <taxon>Spermatophyta</taxon>
        <taxon>Magnoliopsida</taxon>
        <taxon>eudicotyledons</taxon>
        <taxon>Gunneridae</taxon>
        <taxon>Pentapetalae</taxon>
        <taxon>rosids</taxon>
        <taxon>malvids</taxon>
        <taxon>Brassicales</taxon>
        <taxon>Brassicaceae</taxon>
        <taxon>Thlaspideae</taxon>
        <taxon>Thlaspi</taxon>
    </lineage>
</organism>
<feature type="compositionally biased region" description="Polar residues" evidence="1">
    <location>
        <begin position="80"/>
        <end position="92"/>
    </location>
</feature>
<dbReference type="PANTHER" id="PTHR34194">
    <property type="entry name" value="F14J8.16 PROTEIN"/>
    <property type="match status" value="1"/>
</dbReference>
<sequence length="550" mass="63087">MVNAVSEHTSTMPEKVDVLIPICHDDDDDNDDPKVDKEYKSFLDRLGNGNSLGIPFEDDNGECETRNSKFGMFSGDSKRSSLGNETPVNNRVSQERKRKSVVVEAEVSRAFPFSTIRESIHRDNRVAERRKRKMDEFEAEKVSRAVPSVRNQQNSERDNKAGKTSEPEVETVWDDPLVRIIQDIQRGIEARKLSESKVETLWDVPLVVAKEDIQRDCGARRMSESKVDTLWDVPLVVAKEDIKRDCRARRMSESKVDTLWDVPLVVAKEATLGDQRIDERGKKKTEETQAAKTSRVVPVDQVTETNAVDETSRFVPVTQDFEGTRKKNEEKSSAAVVDKDYMSYLTWLVDSHKDSTAEPGPSNLDPPVLETRRDSTVVPEKDLLAKVKIEQHLKSWYDDDDDIIAVSDTPFSDGEGTPFVVSRSRIVIDLEQESTEDESSNTCFKKKLMEVLEKPYDKRELSRLSREVSIKKRVTRWRELRKGREGYYETDDLGPSYLEKVSDFDEEYKRVDGDDKARLKLLRGFFFYLQNVSQVGAFKPWLPENQSKLR</sequence>